<evidence type="ECO:0000313" key="4">
    <source>
        <dbReference type="Proteomes" id="UP000242705"/>
    </source>
</evidence>
<dbReference type="PROSITE" id="PS51194">
    <property type="entry name" value="HELICASE_CTER"/>
    <property type="match status" value="1"/>
</dbReference>
<keyword evidence="3" id="KW-0067">ATP-binding</keyword>
<dbReference type="GO" id="GO:0004386">
    <property type="term" value="F:helicase activity"/>
    <property type="evidence" value="ECO:0007669"/>
    <property type="project" value="UniProtKB-KW"/>
</dbReference>
<evidence type="ECO:0000259" key="2">
    <source>
        <dbReference type="PROSITE" id="PS51194"/>
    </source>
</evidence>
<organism evidence="3 4">
    <name type="scientific">Sulfobacillus thermosulfidooxidans</name>
    <dbReference type="NCBI Taxonomy" id="28034"/>
    <lineage>
        <taxon>Bacteria</taxon>
        <taxon>Bacillati</taxon>
        <taxon>Bacillota</taxon>
        <taxon>Clostridia</taxon>
        <taxon>Eubacteriales</taxon>
        <taxon>Clostridiales Family XVII. Incertae Sedis</taxon>
        <taxon>Sulfobacillus</taxon>
    </lineage>
</organism>
<dbReference type="CDD" id="cd18785">
    <property type="entry name" value="SF2_C"/>
    <property type="match status" value="1"/>
</dbReference>
<name>A0A2T2WTZ7_SULTH</name>
<gene>
    <name evidence="3" type="ORF">C7B47_11550</name>
</gene>
<sequence length="1029" mass="117257">MINDFVEARTKLLEQLRRNLVGPSREDEQLTEHPVEHYLMGYLSSVNGNDGQDQDNDEPTLSLMAPDDGETVDDDIPDWIHGQKNRTMGFTCHVIHHAVLTVRLYWGRYYKDGHGQSAIWQREPHEILWELNLDDASSGIKTLDSTEGMEVRVHLRPSGSGWMITFAVLNVGSPILQDDRHYDERAFQVRLEVEGHYESSVFEAKDFRPHTDDHEYWREEIRYRKVQTYAIGHGCAVQWHGNPVTCITTEWIPSHEVSRAATSVLADDPALSLSFLSDMTRRDTVIAGLRRLNQTYRKWIDALESEIPSIIHNEFPPSVYSEVKEASQAILNDNQRAYQRIEDGINRLQMDDLAWEAFCLANQAMARSMTRRHANKESQWRAFQLAFLLLAFPSAIDHDHVDRQVFDLIWFPTGGGKTEAYLGLSALVIFYRRLRGENGLAVLTRYTLRLLTVQQFERTARMICAAELVRQSHPHLHQTKPIRVGLFVGRQLTPNDLDNARALLKEHTPEGTTTTLPLLHCPWCERPLDITHQRVQGVLRTACPNPECPFADELPIRIVDEDLYQEPPDMVVATLDKLARLPWEPRMSSLFQQGPDLIIQDELHLIGEALGSLAALYETAIDSLAAIHRTAPKIIGSTATSRRADRQVAILFKRQFQQFPPGGLNAEDAFFYQEDRSNPGRLYVGVLAAGRSMPHALERVSGVLLQEVTNIKDPCVRDQYWTLAIYFKALRELGGALVLLQDSVPRYMDTLVPSGTQARPIQVEELTSQIPSRKIPEILSRLSQPILELQSSEQLTNGEPVDVVLATNMISVGIDVDRLGIMVLDGQPYSTSEYIQATSRVGRRLEAAGLVVTIYNWARPRDRSIYEHFYPYHAAMYRHVESVSATPFSLRARERALHAVFFTMARHAIAEFQPRDSAGRIREPALQEALKPWMERIIERVKMIDPEEVEATRKHLQNIFEQWLDLAEEFPGLAWNSLPFRKDPALMIPAESEKEAMLGWITLQSMRDVSPPAAVHILSSNELHKKRGR</sequence>
<dbReference type="Proteomes" id="UP000242705">
    <property type="component" value="Unassembled WGS sequence"/>
</dbReference>
<comment type="caution">
    <text evidence="3">The sequence shown here is derived from an EMBL/GenBank/DDBJ whole genome shotgun (WGS) entry which is preliminary data.</text>
</comment>
<accession>A0A2T2WTZ7</accession>
<feature type="domain" description="Helicase C-terminal" evidence="2">
    <location>
        <begin position="739"/>
        <end position="884"/>
    </location>
</feature>
<evidence type="ECO:0000256" key="1">
    <source>
        <dbReference type="SAM" id="MobiDB-lite"/>
    </source>
</evidence>
<reference evidence="3 4" key="1">
    <citation type="journal article" date="2014" name="BMC Genomics">
        <title>Comparison of environmental and isolate Sulfobacillus genomes reveals diverse carbon, sulfur, nitrogen, and hydrogen metabolisms.</title>
        <authorList>
            <person name="Justice N.B."/>
            <person name="Norman A."/>
            <person name="Brown C.T."/>
            <person name="Singh A."/>
            <person name="Thomas B.C."/>
            <person name="Banfield J.F."/>
        </authorList>
    </citation>
    <scope>NUCLEOTIDE SEQUENCE [LARGE SCALE GENOMIC DNA]</scope>
    <source>
        <strain evidence="3">AMDSBA5</strain>
    </source>
</reference>
<dbReference type="SUPFAM" id="SSF52540">
    <property type="entry name" value="P-loop containing nucleoside triphosphate hydrolases"/>
    <property type="match status" value="1"/>
</dbReference>
<dbReference type="SMART" id="SM00490">
    <property type="entry name" value="HELICc"/>
    <property type="match status" value="1"/>
</dbReference>
<keyword evidence="3" id="KW-0347">Helicase</keyword>
<dbReference type="InterPro" id="IPR001650">
    <property type="entry name" value="Helicase_C-like"/>
</dbReference>
<dbReference type="Pfam" id="PF00271">
    <property type="entry name" value="Helicase_C"/>
    <property type="match status" value="1"/>
</dbReference>
<dbReference type="Gene3D" id="3.40.50.300">
    <property type="entry name" value="P-loop containing nucleotide triphosphate hydrolases"/>
    <property type="match status" value="2"/>
</dbReference>
<dbReference type="AlphaFoldDB" id="A0A2T2WTZ7"/>
<dbReference type="InterPro" id="IPR027417">
    <property type="entry name" value="P-loop_NTPase"/>
</dbReference>
<dbReference type="EMBL" id="PXYX01000026">
    <property type="protein sequence ID" value="PSR25693.1"/>
    <property type="molecule type" value="Genomic_DNA"/>
</dbReference>
<feature type="region of interest" description="Disordered" evidence="1">
    <location>
        <begin position="46"/>
        <end position="75"/>
    </location>
</feature>
<proteinExistence type="predicted"/>
<protein>
    <submittedName>
        <fullName evidence="3">Helicase</fullName>
    </submittedName>
</protein>
<keyword evidence="3" id="KW-0378">Hydrolase</keyword>
<keyword evidence="3" id="KW-0547">Nucleotide-binding</keyword>
<evidence type="ECO:0000313" key="3">
    <source>
        <dbReference type="EMBL" id="PSR25693.1"/>
    </source>
</evidence>